<protein>
    <submittedName>
        <fullName evidence="2">Uncharacterized protein</fullName>
    </submittedName>
</protein>
<reference evidence="3" key="1">
    <citation type="submission" date="2016-11" db="EMBL/GenBank/DDBJ databases">
        <authorList>
            <person name="Varghese N."/>
            <person name="Submissions S."/>
        </authorList>
    </citation>
    <scope>NUCLEOTIDE SEQUENCE [LARGE SCALE GENOMIC DNA]</scope>
    <source>
        <strain evidence="3">DSM 26899</strain>
    </source>
</reference>
<dbReference type="AlphaFoldDB" id="A0A1M7E9Q2"/>
<name>A0A1M7E9Q2_9FLAO</name>
<dbReference type="RefSeq" id="WP_073294838.1">
    <property type="nucleotide sequence ID" value="NZ_FRAV01000027.1"/>
</dbReference>
<sequence length="68" mass="7363">MKLFGKNHIIISAITFVILFLMNFIGNEQADKLQSAVMIAGAGVIGLTIGLFILNKGKDDKTPPPDFD</sequence>
<feature type="transmembrane region" description="Helical" evidence="1">
    <location>
        <begin position="7"/>
        <end position="25"/>
    </location>
</feature>
<dbReference type="STRING" id="1302687.SAMN05444267_102746"/>
<evidence type="ECO:0000313" key="3">
    <source>
        <dbReference type="Proteomes" id="UP000184364"/>
    </source>
</evidence>
<feature type="transmembrane region" description="Helical" evidence="1">
    <location>
        <begin position="37"/>
        <end position="54"/>
    </location>
</feature>
<organism evidence="2 3">
    <name type="scientific">Chryseobacterium polytrichastri</name>
    <dbReference type="NCBI Taxonomy" id="1302687"/>
    <lineage>
        <taxon>Bacteria</taxon>
        <taxon>Pseudomonadati</taxon>
        <taxon>Bacteroidota</taxon>
        <taxon>Flavobacteriia</taxon>
        <taxon>Flavobacteriales</taxon>
        <taxon>Weeksellaceae</taxon>
        <taxon>Chryseobacterium group</taxon>
        <taxon>Chryseobacterium</taxon>
    </lineage>
</organism>
<proteinExistence type="predicted"/>
<gene>
    <name evidence="2" type="ORF">SAMN05444267_102746</name>
</gene>
<dbReference type="Proteomes" id="UP000184364">
    <property type="component" value="Unassembled WGS sequence"/>
</dbReference>
<keyword evidence="1" id="KW-0472">Membrane</keyword>
<evidence type="ECO:0000313" key="2">
    <source>
        <dbReference type="EMBL" id="SHL88467.1"/>
    </source>
</evidence>
<evidence type="ECO:0000256" key="1">
    <source>
        <dbReference type="SAM" id="Phobius"/>
    </source>
</evidence>
<keyword evidence="1" id="KW-1133">Transmembrane helix</keyword>
<dbReference type="EMBL" id="FRAV01000027">
    <property type="protein sequence ID" value="SHL88467.1"/>
    <property type="molecule type" value="Genomic_DNA"/>
</dbReference>
<keyword evidence="3" id="KW-1185">Reference proteome</keyword>
<dbReference type="OrthoDB" id="1266370at2"/>
<keyword evidence="1" id="KW-0812">Transmembrane</keyword>
<accession>A0A1M7E9Q2</accession>